<keyword evidence="3 4" id="KW-0413">Isomerase</keyword>
<name>A0ABQ6JV94_9MICO</name>
<feature type="active site" description="Proton acceptor; specific for D-alanine" evidence="4">
    <location>
        <position position="36"/>
    </location>
</feature>
<dbReference type="SMART" id="SM01005">
    <property type="entry name" value="Ala_racemase_C"/>
    <property type="match status" value="1"/>
</dbReference>
<comment type="function">
    <text evidence="4">Catalyzes the interconversion of L-alanine and D-alanine. May also act on other amino acids.</text>
</comment>
<dbReference type="SUPFAM" id="SSF51419">
    <property type="entry name" value="PLP-binding barrel"/>
    <property type="match status" value="1"/>
</dbReference>
<dbReference type="PROSITE" id="PS00395">
    <property type="entry name" value="ALANINE_RACEMASE"/>
    <property type="match status" value="1"/>
</dbReference>
<dbReference type="Gene3D" id="3.20.20.10">
    <property type="entry name" value="Alanine racemase"/>
    <property type="match status" value="1"/>
</dbReference>
<comment type="pathway">
    <text evidence="4">Amino-acid biosynthesis; D-alanine biosynthesis; D-alanine from L-alanine: step 1/1.</text>
</comment>
<reference evidence="7" key="1">
    <citation type="journal article" date="2019" name="Int. J. Syst. Evol. Microbiol.">
        <title>The Global Catalogue of Microorganisms (GCM) 10K type strain sequencing project: providing services to taxonomists for standard genome sequencing and annotation.</title>
        <authorList>
            <consortium name="The Broad Institute Genomics Platform"/>
            <consortium name="The Broad Institute Genome Sequencing Center for Infectious Disease"/>
            <person name="Wu L."/>
            <person name="Ma J."/>
        </authorList>
    </citation>
    <scope>NUCLEOTIDE SEQUENCE [LARGE SCALE GENOMIC DNA]</scope>
    <source>
        <strain evidence="7">NBRC 108755</strain>
    </source>
</reference>
<dbReference type="Proteomes" id="UP001157069">
    <property type="component" value="Unassembled WGS sequence"/>
</dbReference>
<accession>A0ABQ6JV94</accession>
<feature type="binding site" evidence="4">
    <location>
        <position position="306"/>
    </location>
    <ligand>
        <name>substrate</name>
    </ligand>
</feature>
<dbReference type="NCBIfam" id="TIGR00492">
    <property type="entry name" value="alr"/>
    <property type="match status" value="1"/>
</dbReference>
<evidence type="ECO:0000256" key="4">
    <source>
        <dbReference type="HAMAP-Rule" id="MF_01201"/>
    </source>
</evidence>
<gene>
    <name evidence="6" type="primary">alr_2</name>
    <name evidence="6" type="ORF">GCM10025869_17340</name>
</gene>
<dbReference type="HAMAP" id="MF_01201">
    <property type="entry name" value="Ala_racemase"/>
    <property type="match status" value="1"/>
</dbReference>
<sequence length="361" mass="37362">MTSPRREARIRLEALAGNVETLRRTVAPAQLMAVVKADAYGHGALPIARAAVDAGADWLGVADLDEALALRAAGITAPLLAWLHGAEPDFGAAVDAGIEVGVSTPAQLEAAATASATVHLKFDTGLSRNGIASADVAGVLGRAAELERAGRLRVRGLMSHLSGASEADDDAQRAVFEGIVDAARAAGLEPELRHLGSSLAALTRPTSRFELVRVGIALYGVSPDPTIDPPAWGLRPVMQLATEVVAVRRVPSGTGVSYGYTHRAGAETTLALIPLGYADGIPRQASSRAHVAIGGARFPVVGRIAMDQFIIDVGDAPVRIGDEVIVWGEGGPSADEWGAAADTIGYEIVTRVGPRVTRVPV</sequence>
<dbReference type="RefSeq" id="WP_284299433.1">
    <property type="nucleotide sequence ID" value="NZ_BSVA01000001.1"/>
</dbReference>
<evidence type="ECO:0000259" key="5">
    <source>
        <dbReference type="SMART" id="SM01005"/>
    </source>
</evidence>
<evidence type="ECO:0000313" key="7">
    <source>
        <dbReference type="Proteomes" id="UP001157069"/>
    </source>
</evidence>
<feature type="binding site" evidence="4">
    <location>
        <position position="128"/>
    </location>
    <ligand>
        <name>substrate</name>
    </ligand>
</feature>
<dbReference type="EC" id="5.1.1.1" evidence="4"/>
<dbReference type="InterPro" id="IPR000821">
    <property type="entry name" value="Ala_racemase"/>
</dbReference>
<protein>
    <recommendedName>
        <fullName evidence="4">Alanine racemase</fullName>
        <ecNumber evidence="4">5.1.1.1</ecNumber>
    </recommendedName>
</protein>
<dbReference type="InterPro" id="IPR029066">
    <property type="entry name" value="PLP-binding_barrel"/>
</dbReference>
<dbReference type="SUPFAM" id="SSF50621">
    <property type="entry name" value="Alanine racemase C-terminal domain-like"/>
    <property type="match status" value="1"/>
</dbReference>
<evidence type="ECO:0000256" key="1">
    <source>
        <dbReference type="ARBA" id="ARBA00001933"/>
    </source>
</evidence>
<keyword evidence="7" id="KW-1185">Reference proteome</keyword>
<comment type="catalytic activity">
    <reaction evidence="4">
        <text>L-alanine = D-alanine</text>
        <dbReference type="Rhea" id="RHEA:20249"/>
        <dbReference type="ChEBI" id="CHEBI:57416"/>
        <dbReference type="ChEBI" id="CHEBI:57972"/>
        <dbReference type="EC" id="5.1.1.1"/>
    </reaction>
</comment>
<proteinExistence type="inferred from homology"/>
<dbReference type="InterPro" id="IPR011079">
    <property type="entry name" value="Ala_racemase_C"/>
</dbReference>
<dbReference type="InterPro" id="IPR001608">
    <property type="entry name" value="Ala_racemase_N"/>
</dbReference>
<dbReference type="Gene3D" id="2.40.37.10">
    <property type="entry name" value="Lyase, Ornithine Decarboxylase, Chain A, domain 1"/>
    <property type="match status" value="1"/>
</dbReference>
<dbReference type="Pfam" id="PF00842">
    <property type="entry name" value="Ala_racemase_C"/>
    <property type="match status" value="1"/>
</dbReference>
<dbReference type="PANTHER" id="PTHR30511:SF0">
    <property type="entry name" value="ALANINE RACEMASE, CATABOLIC-RELATED"/>
    <property type="match status" value="1"/>
</dbReference>
<dbReference type="PANTHER" id="PTHR30511">
    <property type="entry name" value="ALANINE RACEMASE"/>
    <property type="match status" value="1"/>
</dbReference>
<dbReference type="InterPro" id="IPR009006">
    <property type="entry name" value="Ala_racemase/Decarboxylase_C"/>
</dbReference>
<feature type="modified residue" description="N6-(pyridoxal phosphate)lysine" evidence="4">
    <location>
        <position position="36"/>
    </location>
</feature>
<comment type="similarity">
    <text evidence="4">Belongs to the alanine racemase family.</text>
</comment>
<comment type="cofactor">
    <cofactor evidence="1 4">
        <name>pyridoxal 5'-phosphate</name>
        <dbReference type="ChEBI" id="CHEBI:597326"/>
    </cofactor>
</comment>
<comment type="caution">
    <text evidence="6">The sequence shown here is derived from an EMBL/GenBank/DDBJ whole genome shotgun (WGS) entry which is preliminary data.</text>
</comment>
<feature type="active site" description="Proton acceptor; specific for L-alanine" evidence="4">
    <location>
        <position position="258"/>
    </location>
</feature>
<dbReference type="PRINTS" id="PR00992">
    <property type="entry name" value="ALARACEMASE"/>
</dbReference>
<dbReference type="InterPro" id="IPR020622">
    <property type="entry name" value="Ala_racemase_pyridoxalP-BS"/>
</dbReference>
<evidence type="ECO:0000256" key="2">
    <source>
        <dbReference type="ARBA" id="ARBA00022898"/>
    </source>
</evidence>
<dbReference type="EMBL" id="BSVA01000001">
    <property type="protein sequence ID" value="GMA91205.1"/>
    <property type="molecule type" value="Genomic_DNA"/>
</dbReference>
<dbReference type="Pfam" id="PF01168">
    <property type="entry name" value="Ala_racemase_N"/>
    <property type="match status" value="1"/>
</dbReference>
<evidence type="ECO:0000313" key="6">
    <source>
        <dbReference type="EMBL" id="GMA91205.1"/>
    </source>
</evidence>
<evidence type="ECO:0000256" key="3">
    <source>
        <dbReference type="ARBA" id="ARBA00023235"/>
    </source>
</evidence>
<organism evidence="6 7">
    <name type="scientific">Homoserinibacter gongjuensis</name>
    <dbReference type="NCBI Taxonomy" id="1162968"/>
    <lineage>
        <taxon>Bacteria</taxon>
        <taxon>Bacillati</taxon>
        <taxon>Actinomycetota</taxon>
        <taxon>Actinomycetes</taxon>
        <taxon>Micrococcales</taxon>
        <taxon>Microbacteriaceae</taxon>
        <taxon>Homoserinibacter</taxon>
    </lineage>
</organism>
<feature type="domain" description="Alanine racemase C-terminal" evidence="5">
    <location>
        <begin position="237"/>
        <end position="361"/>
    </location>
</feature>
<dbReference type="CDD" id="cd00430">
    <property type="entry name" value="PLPDE_III_AR"/>
    <property type="match status" value="1"/>
</dbReference>
<keyword evidence="2 4" id="KW-0663">Pyridoxal phosphate</keyword>